<dbReference type="EMBL" id="JACGCM010001872">
    <property type="protein sequence ID" value="KAF6147828.1"/>
    <property type="molecule type" value="Genomic_DNA"/>
</dbReference>
<dbReference type="Proteomes" id="UP000541444">
    <property type="component" value="Unassembled WGS sequence"/>
</dbReference>
<reference evidence="1 2" key="1">
    <citation type="journal article" date="2020" name="IScience">
        <title>Genome Sequencing of the Endangered Kingdonia uniflora (Circaeasteraceae, Ranunculales) Reveals Potential Mechanisms of Evolutionary Specialization.</title>
        <authorList>
            <person name="Sun Y."/>
            <person name="Deng T."/>
            <person name="Zhang A."/>
            <person name="Moore M.J."/>
            <person name="Landis J.B."/>
            <person name="Lin N."/>
            <person name="Zhang H."/>
            <person name="Zhang X."/>
            <person name="Huang J."/>
            <person name="Zhang X."/>
            <person name="Sun H."/>
            <person name="Wang H."/>
        </authorList>
    </citation>
    <scope>NUCLEOTIDE SEQUENCE [LARGE SCALE GENOMIC DNA]</scope>
    <source>
        <strain evidence="1">TB1705</strain>
        <tissue evidence="1">Leaf</tissue>
    </source>
</reference>
<dbReference type="AlphaFoldDB" id="A0A7J7LZ80"/>
<sequence length="66" mass="7783">MKIEILIFALRFGIFSKNSKMYSKSVDNLAVLKFELILKFLVRSDGWYLLLKYRKDPNGLNNLRVT</sequence>
<accession>A0A7J7LZ80</accession>
<evidence type="ECO:0000313" key="1">
    <source>
        <dbReference type="EMBL" id="KAF6147828.1"/>
    </source>
</evidence>
<proteinExistence type="predicted"/>
<keyword evidence="2" id="KW-1185">Reference proteome</keyword>
<gene>
    <name evidence="1" type="ORF">GIB67_014408</name>
</gene>
<name>A0A7J7LZ80_9MAGN</name>
<feature type="non-terminal residue" evidence="1">
    <location>
        <position position="1"/>
    </location>
</feature>
<protein>
    <submittedName>
        <fullName evidence="1">Uncharacterized protein</fullName>
    </submittedName>
</protein>
<comment type="caution">
    <text evidence="1">The sequence shown here is derived from an EMBL/GenBank/DDBJ whole genome shotgun (WGS) entry which is preliminary data.</text>
</comment>
<organism evidence="1 2">
    <name type="scientific">Kingdonia uniflora</name>
    <dbReference type="NCBI Taxonomy" id="39325"/>
    <lineage>
        <taxon>Eukaryota</taxon>
        <taxon>Viridiplantae</taxon>
        <taxon>Streptophyta</taxon>
        <taxon>Embryophyta</taxon>
        <taxon>Tracheophyta</taxon>
        <taxon>Spermatophyta</taxon>
        <taxon>Magnoliopsida</taxon>
        <taxon>Ranunculales</taxon>
        <taxon>Circaeasteraceae</taxon>
        <taxon>Kingdonia</taxon>
    </lineage>
</organism>
<evidence type="ECO:0000313" key="2">
    <source>
        <dbReference type="Proteomes" id="UP000541444"/>
    </source>
</evidence>